<dbReference type="AlphaFoldDB" id="A0A9X1MJ07"/>
<reference evidence="2" key="1">
    <citation type="submission" date="2021-10" db="EMBL/GenBank/DDBJ databases">
        <title>Novel species in genus Arthrobacter.</title>
        <authorList>
            <person name="Liu Y."/>
        </authorList>
    </citation>
    <scope>NUCLEOTIDE SEQUENCE</scope>
    <source>
        <strain evidence="2">Zg-Y453</strain>
    </source>
</reference>
<keyword evidence="1" id="KW-1133">Transmembrane helix</keyword>
<feature type="transmembrane region" description="Helical" evidence="1">
    <location>
        <begin position="46"/>
        <end position="69"/>
    </location>
</feature>
<sequence>MGAYWEHFSGTVPGLLLFGAAMACTYLVTMVDLIMALTVSGTRARFAAVSILKVLVLPAVVLLGTQLFINLVTTDWFNVIVDTFLISIFFMIRARIKDEDSWWTGMGTRLKKRLQSLASGLSSRAWTAPTGA</sequence>
<proteinExistence type="predicted"/>
<gene>
    <name evidence="2" type="ORF">LJ757_16700</name>
</gene>
<name>A0A9X1MJ07_9MICC</name>
<keyword evidence="1" id="KW-0812">Transmembrane</keyword>
<organism evidence="2 3">
    <name type="scientific">Arthrobacter caoxuetaonis</name>
    <dbReference type="NCBI Taxonomy" id="2886935"/>
    <lineage>
        <taxon>Bacteria</taxon>
        <taxon>Bacillati</taxon>
        <taxon>Actinomycetota</taxon>
        <taxon>Actinomycetes</taxon>
        <taxon>Micrococcales</taxon>
        <taxon>Micrococcaceae</taxon>
        <taxon>Arthrobacter</taxon>
    </lineage>
</organism>
<keyword evidence="1" id="KW-0472">Membrane</keyword>
<comment type="caution">
    <text evidence="2">The sequence shown here is derived from an EMBL/GenBank/DDBJ whole genome shotgun (WGS) entry which is preliminary data.</text>
</comment>
<dbReference type="Proteomes" id="UP001139158">
    <property type="component" value="Unassembled WGS sequence"/>
</dbReference>
<protein>
    <submittedName>
        <fullName evidence="2">Uncharacterized protein</fullName>
    </submittedName>
</protein>
<accession>A0A9X1MJ07</accession>
<feature type="transmembrane region" description="Helical" evidence="1">
    <location>
        <begin position="75"/>
        <end position="92"/>
    </location>
</feature>
<evidence type="ECO:0000313" key="3">
    <source>
        <dbReference type="Proteomes" id="UP001139158"/>
    </source>
</evidence>
<keyword evidence="3" id="KW-1185">Reference proteome</keyword>
<evidence type="ECO:0000313" key="2">
    <source>
        <dbReference type="EMBL" id="MCC3299434.1"/>
    </source>
</evidence>
<dbReference type="RefSeq" id="WP_227897421.1">
    <property type="nucleotide sequence ID" value="NZ_CP099467.1"/>
</dbReference>
<dbReference type="EMBL" id="JAJFZV010000018">
    <property type="protein sequence ID" value="MCC3299434.1"/>
    <property type="molecule type" value="Genomic_DNA"/>
</dbReference>
<evidence type="ECO:0000256" key="1">
    <source>
        <dbReference type="SAM" id="Phobius"/>
    </source>
</evidence>
<feature type="transmembrane region" description="Helical" evidence="1">
    <location>
        <begin position="12"/>
        <end position="34"/>
    </location>
</feature>